<dbReference type="PANTHER" id="PTHR42813:SF3">
    <property type="entry name" value="GLUTATHIONE-INDEPENDENT FORMALDEHYDE DEHYDROGENASE"/>
    <property type="match status" value="1"/>
</dbReference>
<keyword evidence="7" id="KW-1185">Reference proteome</keyword>
<reference evidence="6 7" key="1">
    <citation type="submission" date="2020-11" db="EMBL/GenBank/DDBJ databases">
        <title>A novel isolate from a Black sea contaminated sediment with potential to produce alkanes: Plantactinospora alkalitolerans sp. nov.</title>
        <authorList>
            <person name="Carro L."/>
            <person name="Veyisoglu A."/>
            <person name="Guven K."/>
            <person name="Schumann P."/>
            <person name="Klenk H.-P."/>
            <person name="Sahin N."/>
        </authorList>
    </citation>
    <scope>NUCLEOTIDE SEQUENCE [LARGE SCALE GENOMIC DNA]</scope>
    <source>
        <strain evidence="6 7">S1510</strain>
    </source>
</reference>
<sequence length="118" mass="13397">MPDARIERPTDALVRITTTNICGSDLHLYDGRTDLQKQGKAPFDYGMFWFKGQSMGTGQCNVKNYNRQLMNLIANHKAEPSFLVSHELKLDQAPEGYRNFDVRADGWTKVLLHPDGGR</sequence>
<gene>
    <name evidence="6" type="ORF">I0C86_39725</name>
</gene>
<dbReference type="RefSeq" id="WP_196206474.1">
    <property type="nucleotide sequence ID" value="NZ_JADPUN010000407.1"/>
</dbReference>
<comment type="similarity">
    <text evidence="2">Belongs to the zinc-containing alcohol dehydrogenase family.</text>
</comment>
<protein>
    <submittedName>
        <fullName evidence="6">Alcohol dehydrogenase catalytic domain-containing protein</fullName>
    </submittedName>
</protein>
<keyword evidence="3" id="KW-0479">Metal-binding</keyword>
<dbReference type="SUPFAM" id="SSF51735">
    <property type="entry name" value="NAD(P)-binding Rossmann-fold domains"/>
    <property type="match status" value="1"/>
</dbReference>
<dbReference type="SUPFAM" id="SSF50129">
    <property type="entry name" value="GroES-like"/>
    <property type="match status" value="1"/>
</dbReference>
<comment type="cofactor">
    <cofactor evidence="1">
        <name>Zn(2+)</name>
        <dbReference type="ChEBI" id="CHEBI:29105"/>
    </cofactor>
</comment>
<evidence type="ECO:0000313" key="7">
    <source>
        <dbReference type="Proteomes" id="UP000638560"/>
    </source>
</evidence>
<name>A0ABS0H960_9ACTN</name>
<evidence type="ECO:0000256" key="2">
    <source>
        <dbReference type="ARBA" id="ARBA00008072"/>
    </source>
</evidence>
<accession>A0ABS0H960</accession>
<comment type="caution">
    <text evidence="6">The sequence shown here is derived from an EMBL/GenBank/DDBJ whole genome shotgun (WGS) entry which is preliminary data.</text>
</comment>
<dbReference type="InterPro" id="IPR036291">
    <property type="entry name" value="NAD(P)-bd_dom_sf"/>
</dbReference>
<dbReference type="Gene3D" id="3.40.50.720">
    <property type="entry name" value="NAD(P)-binding Rossmann-like Domain"/>
    <property type="match status" value="1"/>
</dbReference>
<dbReference type="Proteomes" id="UP000638560">
    <property type="component" value="Unassembled WGS sequence"/>
</dbReference>
<dbReference type="Gene3D" id="3.90.180.10">
    <property type="entry name" value="Medium-chain alcohol dehydrogenases, catalytic domain"/>
    <property type="match status" value="2"/>
</dbReference>
<proteinExistence type="inferred from homology"/>
<keyword evidence="4" id="KW-0862">Zinc</keyword>
<organism evidence="6 7">
    <name type="scientific">Plantactinospora alkalitolerans</name>
    <dbReference type="NCBI Taxonomy" id="2789879"/>
    <lineage>
        <taxon>Bacteria</taxon>
        <taxon>Bacillati</taxon>
        <taxon>Actinomycetota</taxon>
        <taxon>Actinomycetes</taxon>
        <taxon>Micromonosporales</taxon>
        <taxon>Micromonosporaceae</taxon>
        <taxon>Plantactinospora</taxon>
    </lineage>
</organism>
<evidence type="ECO:0000256" key="3">
    <source>
        <dbReference type="ARBA" id="ARBA00022723"/>
    </source>
</evidence>
<evidence type="ECO:0000256" key="4">
    <source>
        <dbReference type="ARBA" id="ARBA00022833"/>
    </source>
</evidence>
<dbReference type="EMBL" id="JADPUN010000407">
    <property type="protein sequence ID" value="MBF9135010.1"/>
    <property type="molecule type" value="Genomic_DNA"/>
</dbReference>
<dbReference type="PANTHER" id="PTHR42813">
    <property type="entry name" value="ZINC-TYPE ALCOHOL DEHYDROGENASE-LIKE"/>
    <property type="match status" value="1"/>
</dbReference>
<dbReference type="InterPro" id="IPR011032">
    <property type="entry name" value="GroES-like_sf"/>
</dbReference>
<keyword evidence="5" id="KW-0520">NAD</keyword>
<evidence type="ECO:0000256" key="1">
    <source>
        <dbReference type="ARBA" id="ARBA00001947"/>
    </source>
</evidence>
<evidence type="ECO:0000313" key="6">
    <source>
        <dbReference type="EMBL" id="MBF9135010.1"/>
    </source>
</evidence>
<evidence type="ECO:0000256" key="5">
    <source>
        <dbReference type="ARBA" id="ARBA00023027"/>
    </source>
</evidence>